<name>A0AAD6YAB5_9AGAR</name>
<dbReference type="InterPro" id="IPR001680">
    <property type="entry name" value="WD40_rpt"/>
</dbReference>
<feature type="repeat" description="WD" evidence="3">
    <location>
        <begin position="1500"/>
        <end position="1541"/>
    </location>
</feature>
<feature type="repeat" description="WD" evidence="3">
    <location>
        <begin position="1760"/>
        <end position="1801"/>
    </location>
</feature>
<dbReference type="PROSITE" id="PS50294">
    <property type="entry name" value="WD_REPEATS_REGION"/>
    <property type="match status" value="13"/>
</dbReference>
<feature type="repeat" description="WD" evidence="3">
    <location>
        <begin position="1803"/>
        <end position="1835"/>
    </location>
</feature>
<gene>
    <name evidence="5" type="ORF">GGX14DRAFT_565798</name>
</gene>
<dbReference type="EMBL" id="JARJCW010000029">
    <property type="protein sequence ID" value="KAJ7209989.1"/>
    <property type="molecule type" value="Genomic_DNA"/>
</dbReference>
<dbReference type="PROSITE" id="PS50082">
    <property type="entry name" value="WD_REPEATS_2"/>
    <property type="match status" value="14"/>
</dbReference>
<keyword evidence="1 3" id="KW-0853">WD repeat</keyword>
<dbReference type="GO" id="GO:1990234">
    <property type="term" value="C:transferase complex"/>
    <property type="evidence" value="ECO:0007669"/>
    <property type="project" value="UniProtKB-ARBA"/>
</dbReference>
<evidence type="ECO:0000313" key="5">
    <source>
        <dbReference type="EMBL" id="KAJ7209989.1"/>
    </source>
</evidence>
<dbReference type="PANTHER" id="PTHR22847">
    <property type="entry name" value="WD40 REPEAT PROTEIN"/>
    <property type="match status" value="1"/>
</dbReference>
<feature type="repeat" description="WD" evidence="3">
    <location>
        <begin position="1630"/>
        <end position="1662"/>
    </location>
</feature>
<feature type="repeat" description="WD" evidence="3">
    <location>
        <begin position="1325"/>
        <end position="1366"/>
    </location>
</feature>
<dbReference type="InterPro" id="IPR056884">
    <property type="entry name" value="NPHP3-like_N"/>
</dbReference>
<feature type="repeat" description="WD" evidence="3">
    <location>
        <begin position="1368"/>
        <end position="1409"/>
    </location>
</feature>
<comment type="caution">
    <text evidence="5">The sequence shown here is derived from an EMBL/GenBank/DDBJ whole genome shotgun (WGS) entry which is preliminary data.</text>
</comment>
<feature type="domain" description="Nephrocystin 3-like N-terminal" evidence="4">
    <location>
        <begin position="768"/>
        <end position="930"/>
    </location>
</feature>
<proteinExistence type="predicted"/>
<dbReference type="Pfam" id="PF00400">
    <property type="entry name" value="WD40"/>
    <property type="match status" value="14"/>
</dbReference>
<dbReference type="Gene3D" id="3.40.50.300">
    <property type="entry name" value="P-loop containing nucleotide triphosphate hydrolases"/>
    <property type="match status" value="1"/>
</dbReference>
<dbReference type="InterPro" id="IPR011009">
    <property type="entry name" value="Kinase-like_dom_sf"/>
</dbReference>
<reference evidence="5" key="1">
    <citation type="submission" date="2023-03" db="EMBL/GenBank/DDBJ databases">
        <title>Massive genome expansion in bonnet fungi (Mycena s.s.) driven by repeated elements and novel gene families across ecological guilds.</title>
        <authorList>
            <consortium name="Lawrence Berkeley National Laboratory"/>
            <person name="Harder C.B."/>
            <person name="Miyauchi S."/>
            <person name="Viragh M."/>
            <person name="Kuo A."/>
            <person name="Thoen E."/>
            <person name="Andreopoulos B."/>
            <person name="Lu D."/>
            <person name="Skrede I."/>
            <person name="Drula E."/>
            <person name="Henrissat B."/>
            <person name="Morin E."/>
            <person name="Kohler A."/>
            <person name="Barry K."/>
            <person name="LaButti K."/>
            <person name="Morin E."/>
            <person name="Salamov A."/>
            <person name="Lipzen A."/>
            <person name="Mereny Z."/>
            <person name="Hegedus B."/>
            <person name="Baldrian P."/>
            <person name="Stursova M."/>
            <person name="Weitz H."/>
            <person name="Taylor A."/>
            <person name="Grigoriev I.V."/>
            <person name="Nagy L.G."/>
            <person name="Martin F."/>
            <person name="Kauserud H."/>
        </authorList>
    </citation>
    <scope>NUCLEOTIDE SEQUENCE</scope>
    <source>
        <strain evidence="5">9144</strain>
    </source>
</reference>
<dbReference type="Proteomes" id="UP001219525">
    <property type="component" value="Unassembled WGS sequence"/>
</dbReference>
<dbReference type="PANTHER" id="PTHR22847:SF637">
    <property type="entry name" value="WD REPEAT DOMAIN 5B"/>
    <property type="match status" value="1"/>
</dbReference>
<dbReference type="SUPFAM" id="SSF56112">
    <property type="entry name" value="Protein kinase-like (PK-like)"/>
    <property type="match status" value="1"/>
</dbReference>
<accession>A0AAD6YAB5</accession>
<dbReference type="InterPro" id="IPR020472">
    <property type="entry name" value="WD40_PAC1"/>
</dbReference>
<dbReference type="InterPro" id="IPR019775">
    <property type="entry name" value="WD40_repeat_CS"/>
</dbReference>
<evidence type="ECO:0000313" key="6">
    <source>
        <dbReference type="Proteomes" id="UP001219525"/>
    </source>
</evidence>
<dbReference type="SUPFAM" id="SSF50978">
    <property type="entry name" value="WD40 repeat-like"/>
    <property type="match status" value="2"/>
</dbReference>
<feature type="repeat" description="WD" evidence="3">
    <location>
        <begin position="1411"/>
        <end position="1446"/>
    </location>
</feature>
<dbReference type="SUPFAM" id="SSF52540">
    <property type="entry name" value="P-loop containing nucleoside triphosphate hydrolases"/>
    <property type="match status" value="1"/>
</dbReference>
<dbReference type="SMART" id="SM00320">
    <property type="entry name" value="WD40"/>
    <property type="match status" value="14"/>
</dbReference>
<organism evidence="5 6">
    <name type="scientific">Mycena pura</name>
    <dbReference type="NCBI Taxonomy" id="153505"/>
    <lineage>
        <taxon>Eukaryota</taxon>
        <taxon>Fungi</taxon>
        <taxon>Dikarya</taxon>
        <taxon>Basidiomycota</taxon>
        <taxon>Agaricomycotina</taxon>
        <taxon>Agaricomycetes</taxon>
        <taxon>Agaricomycetidae</taxon>
        <taxon>Agaricales</taxon>
        <taxon>Marasmiineae</taxon>
        <taxon>Mycenaceae</taxon>
        <taxon>Mycena</taxon>
    </lineage>
</organism>
<dbReference type="PRINTS" id="PR00320">
    <property type="entry name" value="GPROTEINBRPT"/>
</dbReference>
<feature type="repeat" description="WD" evidence="3">
    <location>
        <begin position="1673"/>
        <end position="1714"/>
    </location>
</feature>
<dbReference type="InterPro" id="IPR015943">
    <property type="entry name" value="WD40/YVTN_repeat-like_dom_sf"/>
</dbReference>
<dbReference type="InterPro" id="IPR036322">
    <property type="entry name" value="WD40_repeat_dom_sf"/>
</dbReference>
<feature type="repeat" description="WD" evidence="3">
    <location>
        <begin position="1846"/>
        <end position="1887"/>
    </location>
</feature>
<evidence type="ECO:0000256" key="2">
    <source>
        <dbReference type="ARBA" id="ARBA00022737"/>
    </source>
</evidence>
<sequence length="1989" mass="219396">MSAHIPPFQPRVLDIDLYSDLDCSKYHAKVLADRAIATKKPLTSGLQFAMALEIPQQNPDPQARFVPIEATTSHVRGSTTSLRLVDALQPGINMFSQVWTAAPVDAPDTRLILKIIQPSMCHCPEPGDNWGFCFADPWNLAHQETWVYQNLVQMQGLAIPYFFGMHTITTPSKEEAWVLVLEFIPGPTLDAVVRSKSMPMLQNCCRLGMAAVHGLARNGWYLNDIRAPNFILNGTPGPTTVVIVDLYGARPIPSEIDDAVANRVAETFLDLSFPASFGHDFMHLIPENVIKNLLDFWTGSFKKLDAGKEEYELSESYRERVVRTPRGCNRRHRHPLFPRPCAPPNAPAPIIPADRQVLFGHMHWNKNHKYAPRCAIENVRSEKALFCPSLATADQPYFIFSRLAVVFIGWGGLAPSMALSLGDLANVQISTITVTALAQTTKYLAVKIKLDGVTFRAQRFQDRNAECQLLFSPSYSIDDGHILSVQLVKKNPITRKTSILSEMEFTAQKAKDILTNQTEISDHIYSLDKIAKFELSFSMTQSAVHDLVHAGLDVARTLKSVLNRLCGFSKFVDALLTFGVAASEVNPFAKAVLASVEQLRKMLEARDKCAEDVRVLLEDMADSLDCIADVRQFVRLAQLKHALGVADHLMREAVNFLARYISQSPSAKIIAFVTFSMETQNELASLTARFLSFKRKFDRGLAVQSGMAIMEICHASASIEEQLESLLDESVLRREDDILQRLKSRSLNAIQRHEMCMEGTRIDILGAVNEWIHDLHGPNIFWLHGHPGTGKSAVAATVRDRLLKAGRLGASFFFRREDFAAQTPEALWCSVAYDLAQKYPSIRTTVVEKLTSREIDPDVTGHYEIFSELIAIPLSSSVSVAPGSLPVVVIDALDECGGLEEARSYQDKVLRGLTHWRSLPSQFKIFVTSRNEGRIRTVLGSGKLRCRFLEVGNSVTDNSTMDITNYLRHGFDQILEDFTTIPRPWPSSSEMKILTDAAAGLFIWASSVLKLVAAGQPTRELDTVLDMIRTGNGIGDMDRLGQLYKGLLASKFRTQTQISMFKEIAGTIIAARIPLSSQDLLNLLRTLTATDIEFVCKQLGSVLGNSSGLRFLHQSFVDFLVTTSAESGFHYSVIENDYRLAKACISTMKCQLHFNMANIKTSYLQNSDIPGLAETIPEYLHLLGWLEVLSIRSAVGAATESLDSLFRLLLDNDELKQLTSDALSFLRSFATPISSAVPHIYLSALAVSPRTSRTRRNYIGSIQGLIEIKRGGDEGWSVLQGILLGHTSSVWSAAFSPDGRRIVSGSKDAIHIWDADTQIQIGEPLQGHSGPVWSVAFSRDGRWIVSGCEDQTIRVWDVNTHSQVGEVFRGHSGAVFAVAFSPDGRNIISGSGDHTVRLWDTNNRKQVGRPFEGHSSTVFSVAFSPDGRRIVSGSKDHTVRLWDVDTHVQIGKTLCGHSETVFSVAFSPDGIQIASGSEDSTICIWEADTQLQIGEALQGQQGHSEAVRCVAFSPDGRHIVSGSAEYFIRIWDAHTHMQVAETLYGHSEVVYSVAFSSNGLRIVSGSGDRSVRLWDAKPQIRRLDQITQGPSDTVWSVAVSPDGRYIVSGSHDHTLRIWDSNTQIQVGEALQGHTAPVFSVDFSPDGCRIVSGSGDNTIRLWDPETQLQLGDTLHGHRSSVYSVVFSTDGRNVISGSEDHTVRIWNADTQTQMQVGILHGHSDMVLSVACSPDSRYIVSGSEDQTIRIWDVNTRMQVGRVLQGHAGSILSLSFSPDGQYIISGSKDCTLRIWDVKTQMEVGEALQGHSQAVWCVAFSPNGQQIASGSGDYTVRVWDAGARTQLGDAFEGQGGTVWSVAYSPDGRRVVAGCTDPVIHIWDVGQVQESDSDSVSALGSENSSISGRKTLNNDLPRIALLDPNTSHLSSSVAIRKDGWLVGPNGELLLWIPHHLIPRLPQRRLLGFISSSGPMISFDASRFFHGDEWTRCVTG</sequence>
<keyword evidence="2" id="KW-0677">Repeat</keyword>
<dbReference type="Gene3D" id="2.130.10.10">
    <property type="entry name" value="YVTN repeat-like/Quinoprotein amine dehydrogenase"/>
    <property type="match status" value="5"/>
</dbReference>
<feature type="repeat" description="WD" evidence="3">
    <location>
        <begin position="1717"/>
        <end position="1758"/>
    </location>
</feature>
<feature type="repeat" description="WD" evidence="3">
    <location>
        <begin position="1454"/>
        <end position="1495"/>
    </location>
</feature>
<dbReference type="InterPro" id="IPR027417">
    <property type="entry name" value="P-loop_NTPase"/>
</dbReference>
<feature type="repeat" description="WD" evidence="3">
    <location>
        <begin position="1543"/>
        <end position="1575"/>
    </location>
</feature>
<evidence type="ECO:0000259" key="4">
    <source>
        <dbReference type="Pfam" id="PF24883"/>
    </source>
</evidence>
<evidence type="ECO:0000256" key="3">
    <source>
        <dbReference type="PROSITE-ProRule" id="PRU00221"/>
    </source>
</evidence>
<feature type="repeat" description="WD" evidence="3">
    <location>
        <begin position="1283"/>
        <end position="1308"/>
    </location>
</feature>
<keyword evidence="6" id="KW-1185">Reference proteome</keyword>
<feature type="repeat" description="WD" evidence="3">
    <location>
        <begin position="1587"/>
        <end position="1628"/>
    </location>
</feature>
<dbReference type="CDD" id="cd00200">
    <property type="entry name" value="WD40"/>
    <property type="match status" value="2"/>
</dbReference>
<evidence type="ECO:0000256" key="1">
    <source>
        <dbReference type="ARBA" id="ARBA00022574"/>
    </source>
</evidence>
<dbReference type="PROSITE" id="PS00678">
    <property type="entry name" value="WD_REPEATS_1"/>
    <property type="match status" value="8"/>
</dbReference>
<protein>
    <submittedName>
        <fullName evidence="5">WD40-repeat-containing domain protein</fullName>
    </submittedName>
</protein>
<dbReference type="Pfam" id="PF24883">
    <property type="entry name" value="NPHP3_N"/>
    <property type="match status" value="1"/>
</dbReference>